<dbReference type="InterPro" id="IPR052146">
    <property type="entry name" value="HOT1"/>
</dbReference>
<dbReference type="OrthoDB" id="428577at2759"/>
<proteinExistence type="predicted"/>
<sequence>MNRKITSVRELWEEWHHGLMHQPSVEYLETKYGTKWRSSTKESKFFSRRY</sequence>
<dbReference type="AlphaFoldDB" id="A0A225WWV6"/>
<dbReference type="Proteomes" id="UP000198211">
    <property type="component" value="Unassembled WGS sequence"/>
</dbReference>
<evidence type="ECO:0000313" key="2">
    <source>
        <dbReference type="EMBL" id="OWZ22012.1"/>
    </source>
</evidence>
<dbReference type="Pfam" id="PF12550">
    <property type="entry name" value="GCR1_C"/>
    <property type="match status" value="1"/>
</dbReference>
<accession>A0A225WWV6</accession>
<dbReference type="GO" id="GO:0000981">
    <property type="term" value="F:DNA-binding transcription factor activity, RNA polymerase II-specific"/>
    <property type="evidence" value="ECO:0007669"/>
    <property type="project" value="TreeGrafter"/>
</dbReference>
<dbReference type="EMBL" id="NBNE01000170">
    <property type="protein sequence ID" value="OWZ22012.1"/>
    <property type="molecule type" value="Genomic_DNA"/>
</dbReference>
<reference evidence="3" key="1">
    <citation type="submission" date="2017-03" db="EMBL/GenBank/DDBJ databases">
        <title>Phytopthora megakarya and P. palmivora, two closely related causual agents of cacao black pod achieved similar genome size and gene model numbers by different mechanisms.</title>
        <authorList>
            <person name="Ali S."/>
            <person name="Shao J."/>
            <person name="Larry D.J."/>
            <person name="Kronmiller B."/>
            <person name="Shen D."/>
            <person name="Strem M.D."/>
            <person name="Melnick R.L."/>
            <person name="Guiltinan M.J."/>
            <person name="Tyler B.M."/>
            <person name="Meinhardt L.W."/>
            <person name="Bailey B.A."/>
        </authorList>
    </citation>
    <scope>NUCLEOTIDE SEQUENCE [LARGE SCALE GENOMIC DNA]</scope>
    <source>
        <strain evidence="3">zdho120</strain>
    </source>
</reference>
<organism evidence="2 3">
    <name type="scientific">Phytophthora megakarya</name>
    <dbReference type="NCBI Taxonomy" id="4795"/>
    <lineage>
        <taxon>Eukaryota</taxon>
        <taxon>Sar</taxon>
        <taxon>Stramenopiles</taxon>
        <taxon>Oomycota</taxon>
        <taxon>Peronosporomycetes</taxon>
        <taxon>Peronosporales</taxon>
        <taxon>Peronosporaceae</taxon>
        <taxon>Phytophthora</taxon>
    </lineage>
</organism>
<comment type="caution">
    <text evidence="2">The sequence shown here is derived from an EMBL/GenBank/DDBJ whole genome shotgun (WGS) entry which is preliminary data.</text>
</comment>
<dbReference type="GO" id="GO:0060963">
    <property type="term" value="P:positive regulation of ribosomal protein gene transcription by RNA polymerase II"/>
    <property type="evidence" value="ECO:0007669"/>
    <property type="project" value="TreeGrafter"/>
</dbReference>
<protein>
    <submittedName>
        <fullName evidence="2">Short-chain dehydrogenase</fullName>
    </submittedName>
</protein>
<dbReference type="InterPro" id="IPR022210">
    <property type="entry name" value="TF_GCR1-like"/>
</dbReference>
<dbReference type="GO" id="GO:0000978">
    <property type="term" value="F:RNA polymerase II cis-regulatory region sequence-specific DNA binding"/>
    <property type="evidence" value="ECO:0007669"/>
    <property type="project" value="TreeGrafter"/>
</dbReference>
<name>A0A225WWV6_9STRA</name>
<gene>
    <name evidence="2" type="ORF">PHMEG_0003357</name>
</gene>
<evidence type="ECO:0000259" key="1">
    <source>
        <dbReference type="Pfam" id="PF12550"/>
    </source>
</evidence>
<dbReference type="PANTHER" id="PTHR37784">
    <property type="entry name" value="PROTEIN MSN1"/>
    <property type="match status" value="1"/>
</dbReference>
<keyword evidence="3" id="KW-1185">Reference proteome</keyword>
<dbReference type="PANTHER" id="PTHR37784:SF2">
    <property type="entry name" value="HIGH-OSMOLARITY-INDUCED TRANSCRIPTION PROTEIN 1"/>
    <property type="match status" value="1"/>
</dbReference>
<evidence type="ECO:0000313" key="3">
    <source>
        <dbReference type="Proteomes" id="UP000198211"/>
    </source>
</evidence>
<feature type="domain" description="Transcription activator GCR1-like" evidence="1">
    <location>
        <begin position="1"/>
        <end position="49"/>
    </location>
</feature>